<evidence type="ECO:0000313" key="3">
    <source>
        <dbReference type="EMBL" id="KAK0705834.1"/>
    </source>
</evidence>
<comment type="similarity">
    <text evidence="1">Belongs to the short-chain dehydrogenases/reductases (SDR) family.</text>
</comment>
<keyword evidence="4" id="KW-1185">Reference proteome</keyword>
<dbReference type="AlphaFoldDB" id="A0AA39ZYK4"/>
<keyword evidence="2" id="KW-0560">Oxidoreductase</keyword>
<dbReference type="Pfam" id="PF00106">
    <property type="entry name" value="adh_short"/>
    <property type="match status" value="1"/>
</dbReference>
<dbReference type="InterPro" id="IPR002347">
    <property type="entry name" value="SDR_fam"/>
</dbReference>
<dbReference type="EMBL" id="JAUKTV010000020">
    <property type="protein sequence ID" value="KAK0705834.1"/>
    <property type="molecule type" value="Genomic_DNA"/>
</dbReference>
<dbReference type="Gene3D" id="3.40.50.720">
    <property type="entry name" value="NAD(P)-binding Rossmann-like Domain"/>
    <property type="match status" value="1"/>
</dbReference>
<sequence>MSPGKTLLVLGSGPGIGRSVASLFASKGYTNLVLIARRAEQLEEEKKVVLRTVSSQVNIRTYATDVTHTHSLLQALDDADAAFGKPEVVFYNAARVLPSALLAHPVEDVEYDFKINVSALYVVSQRYIPHLVSLANADASSKPAFIVTNSALPHHPIPQLFNLSLVKAAQRNLAQSLNLTYASEGVHIGVINVAGQVSPEDKVRNPTRIAAKTWEWFEGAREKPNFEVVI</sequence>
<evidence type="ECO:0000256" key="1">
    <source>
        <dbReference type="ARBA" id="ARBA00006484"/>
    </source>
</evidence>
<name>A0AA39ZYK4_9PEZI</name>
<comment type="caution">
    <text evidence="3">The sequence shown here is derived from an EMBL/GenBank/DDBJ whole genome shotgun (WGS) entry which is preliminary data.</text>
</comment>
<dbReference type="Proteomes" id="UP001172159">
    <property type="component" value="Unassembled WGS sequence"/>
</dbReference>
<dbReference type="InterPro" id="IPR036291">
    <property type="entry name" value="NAD(P)-bd_dom_sf"/>
</dbReference>
<evidence type="ECO:0008006" key="5">
    <source>
        <dbReference type="Google" id="ProtNLM"/>
    </source>
</evidence>
<dbReference type="SUPFAM" id="SSF51735">
    <property type="entry name" value="NAD(P)-binding Rossmann-fold domains"/>
    <property type="match status" value="1"/>
</dbReference>
<accession>A0AA39ZYK4</accession>
<dbReference type="PANTHER" id="PTHR43669:SF3">
    <property type="entry name" value="ALCOHOL DEHYDROGENASE, PUTATIVE (AFU_ORTHOLOGUE AFUA_3G03445)-RELATED"/>
    <property type="match status" value="1"/>
</dbReference>
<organism evidence="3 4">
    <name type="scientific">Apiosordaria backusii</name>
    <dbReference type="NCBI Taxonomy" id="314023"/>
    <lineage>
        <taxon>Eukaryota</taxon>
        <taxon>Fungi</taxon>
        <taxon>Dikarya</taxon>
        <taxon>Ascomycota</taxon>
        <taxon>Pezizomycotina</taxon>
        <taxon>Sordariomycetes</taxon>
        <taxon>Sordariomycetidae</taxon>
        <taxon>Sordariales</taxon>
        <taxon>Lasiosphaeriaceae</taxon>
        <taxon>Apiosordaria</taxon>
    </lineage>
</organism>
<evidence type="ECO:0000313" key="4">
    <source>
        <dbReference type="Proteomes" id="UP001172159"/>
    </source>
</evidence>
<protein>
    <recommendedName>
        <fullName evidence="5">Short-chain alcohol dehydrogenase</fullName>
    </recommendedName>
</protein>
<proteinExistence type="inferred from homology"/>
<dbReference type="GO" id="GO:0016491">
    <property type="term" value="F:oxidoreductase activity"/>
    <property type="evidence" value="ECO:0007669"/>
    <property type="project" value="UniProtKB-KW"/>
</dbReference>
<evidence type="ECO:0000256" key="2">
    <source>
        <dbReference type="ARBA" id="ARBA00023002"/>
    </source>
</evidence>
<dbReference type="PANTHER" id="PTHR43669">
    <property type="entry name" value="5-KETO-D-GLUCONATE 5-REDUCTASE"/>
    <property type="match status" value="1"/>
</dbReference>
<gene>
    <name evidence="3" type="ORF">B0T21DRAFT_299016</name>
</gene>
<reference evidence="3" key="1">
    <citation type="submission" date="2023-06" db="EMBL/GenBank/DDBJ databases">
        <title>Genome-scale phylogeny and comparative genomics of the fungal order Sordariales.</title>
        <authorList>
            <consortium name="Lawrence Berkeley National Laboratory"/>
            <person name="Hensen N."/>
            <person name="Bonometti L."/>
            <person name="Westerberg I."/>
            <person name="Brannstrom I.O."/>
            <person name="Guillou S."/>
            <person name="Cros-Aarteil S."/>
            <person name="Calhoun S."/>
            <person name="Haridas S."/>
            <person name="Kuo A."/>
            <person name="Mondo S."/>
            <person name="Pangilinan J."/>
            <person name="Riley R."/>
            <person name="Labutti K."/>
            <person name="Andreopoulos B."/>
            <person name="Lipzen A."/>
            <person name="Chen C."/>
            <person name="Yanf M."/>
            <person name="Daum C."/>
            <person name="Ng V."/>
            <person name="Clum A."/>
            <person name="Steindorff A."/>
            <person name="Ohm R."/>
            <person name="Martin F."/>
            <person name="Silar P."/>
            <person name="Natvig D."/>
            <person name="Lalanne C."/>
            <person name="Gautier V."/>
            <person name="Ament-Velasquez S.L."/>
            <person name="Kruys A."/>
            <person name="Hutchinson M.I."/>
            <person name="Powell A.J."/>
            <person name="Barry K."/>
            <person name="Miller A.N."/>
            <person name="Grigoriev I.V."/>
            <person name="Debuchy R."/>
            <person name="Gladieux P."/>
            <person name="Thoren M.H."/>
            <person name="Johannesson H."/>
        </authorList>
    </citation>
    <scope>NUCLEOTIDE SEQUENCE</scope>
    <source>
        <strain evidence="3">CBS 540.89</strain>
    </source>
</reference>
<dbReference type="CDD" id="cd05233">
    <property type="entry name" value="SDR_c"/>
    <property type="match status" value="1"/>
</dbReference>